<dbReference type="GO" id="GO:0080132">
    <property type="term" value="F:fatty acid 2-hydroxylase activity"/>
    <property type="evidence" value="ECO:0007669"/>
    <property type="project" value="InterPro"/>
</dbReference>
<feature type="compositionally biased region" description="Basic and acidic residues" evidence="8">
    <location>
        <begin position="106"/>
        <end position="115"/>
    </location>
</feature>
<evidence type="ECO:0000256" key="7">
    <source>
        <dbReference type="ARBA" id="ARBA00023136"/>
    </source>
</evidence>
<reference evidence="9 10" key="1">
    <citation type="submission" date="2020-02" db="EMBL/GenBank/DDBJ databases">
        <authorList>
            <person name="Ma Q."/>
            <person name="Huang Y."/>
            <person name="Song X."/>
            <person name="Pei D."/>
        </authorList>
    </citation>
    <scope>NUCLEOTIDE SEQUENCE [LARGE SCALE GENOMIC DNA]</scope>
    <source>
        <strain evidence="9">Sxm20200214</strain>
        <tissue evidence="9">Leaf</tissue>
    </source>
</reference>
<comment type="caution">
    <text evidence="9">The sequence shown here is derived from an EMBL/GenBank/DDBJ whole genome shotgun (WGS) entry which is preliminary data.</text>
</comment>
<keyword evidence="5" id="KW-0560">Oxidoreductase</keyword>
<dbReference type="PANTHER" id="PTHR12863">
    <property type="entry name" value="FATTY ACID HYDROXYLASE"/>
    <property type="match status" value="1"/>
</dbReference>
<feature type="region of interest" description="Disordered" evidence="8">
    <location>
        <begin position="46"/>
        <end position="77"/>
    </location>
</feature>
<dbReference type="AlphaFoldDB" id="A0A8X8B9U4"/>
<dbReference type="GO" id="GO:0006631">
    <property type="term" value="P:fatty acid metabolic process"/>
    <property type="evidence" value="ECO:0007669"/>
    <property type="project" value="TreeGrafter"/>
</dbReference>
<keyword evidence="2" id="KW-0812">Transmembrane</keyword>
<evidence type="ECO:0000256" key="2">
    <source>
        <dbReference type="ARBA" id="ARBA00022692"/>
    </source>
</evidence>
<dbReference type="OrthoDB" id="260519at2759"/>
<keyword evidence="6" id="KW-0443">Lipid metabolism</keyword>
<keyword evidence="7" id="KW-0472">Membrane</keyword>
<organism evidence="9 10">
    <name type="scientific">Brassica carinata</name>
    <name type="common">Ethiopian mustard</name>
    <name type="synonym">Abyssinian cabbage</name>
    <dbReference type="NCBI Taxonomy" id="52824"/>
    <lineage>
        <taxon>Eukaryota</taxon>
        <taxon>Viridiplantae</taxon>
        <taxon>Streptophyta</taxon>
        <taxon>Embryophyta</taxon>
        <taxon>Tracheophyta</taxon>
        <taxon>Spermatophyta</taxon>
        <taxon>Magnoliopsida</taxon>
        <taxon>eudicotyledons</taxon>
        <taxon>Gunneridae</taxon>
        <taxon>Pentapetalae</taxon>
        <taxon>rosids</taxon>
        <taxon>malvids</taxon>
        <taxon>Brassicales</taxon>
        <taxon>Brassicaceae</taxon>
        <taxon>Brassiceae</taxon>
        <taxon>Brassica</taxon>
    </lineage>
</organism>
<dbReference type="InterPro" id="IPR014430">
    <property type="entry name" value="Scs7"/>
</dbReference>
<sequence length="141" mass="15890">MVAEGFTVDLNKPLVFQVGHLGETYEEWVHQPIVTKGPRFFHSDFWERQSPINNNGHNESFGGPSAQTPKPKWKLRQGLARPVAAVVADFDLTPPPPPEQTPRNPRSLELEDDKPPASINHSSPLCHHTESSMKLRDLLRL</sequence>
<dbReference type="EMBL" id="JAAMPC010000002">
    <property type="protein sequence ID" value="KAG2326782.1"/>
    <property type="molecule type" value="Genomic_DNA"/>
</dbReference>
<protein>
    <submittedName>
        <fullName evidence="9">Uncharacterized protein</fullName>
    </submittedName>
</protein>
<evidence type="ECO:0000313" key="9">
    <source>
        <dbReference type="EMBL" id="KAG2326782.1"/>
    </source>
</evidence>
<evidence type="ECO:0000256" key="5">
    <source>
        <dbReference type="ARBA" id="ARBA00023002"/>
    </source>
</evidence>
<comment type="subcellular location">
    <subcellularLocation>
        <location evidence="1">Endoplasmic reticulum membrane</location>
        <topology evidence="1">Multi-pass membrane protein</topology>
    </subcellularLocation>
</comment>
<dbReference type="GO" id="GO:0005789">
    <property type="term" value="C:endoplasmic reticulum membrane"/>
    <property type="evidence" value="ECO:0007669"/>
    <property type="project" value="UniProtKB-SubCell"/>
</dbReference>
<evidence type="ECO:0000256" key="4">
    <source>
        <dbReference type="ARBA" id="ARBA00022989"/>
    </source>
</evidence>
<keyword evidence="4" id="KW-1133">Transmembrane helix</keyword>
<evidence type="ECO:0000256" key="1">
    <source>
        <dbReference type="ARBA" id="ARBA00004477"/>
    </source>
</evidence>
<evidence type="ECO:0000256" key="3">
    <source>
        <dbReference type="ARBA" id="ARBA00022824"/>
    </source>
</evidence>
<dbReference type="Proteomes" id="UP000886595">
    <property type="component" value="Unassembled WGS sequence"/>
</dbReference>
<name>A0A8X8B9U4_BRACI</name>
<proteinExistence type="predicted"/>
<evidence type="ECO:0000256" key="8">
    <source>
        <dbReference type="SAM" id="MobiDB-lite"/>
    </source>
</evidence>
<feature type="region of interest" description="Disordered" evidence="8">
    <location>
        <begin position="89"/>
        <end position="131"/>
    </location>
</feature>
<evidence type="ECO:0000313" key="10">
    <source>
        <dbReference type="Proteomes" id="UP000886595"/>
    </source>
</evidence>
<keyword evidence="10" id="KW-1185">Reference proteome</keyword>
<gene>
    <name evidence="9" type="ORF">Bca52824_009510</name>
</gene>
<keyword evidence="3" id="KW-0256">Endoplasmic reticulum</keyword>
<dbReference type="PANTHER" id="PTHR12863:SF1">
    <property type="entry name" value="FATTY ACID 2-HYDROXYLASE"/>
    <property type="match status" value="1"/>
</dbReference>
<evidence type="ECO:0000256" key="6">
    <source>
        <dbReference type="ARBA" id="ARBA00023098"/>
    </source>
</evidence>
<accession>A0A8X8B9U4</accession>